<evidence type="ECO:0000256" key="3">
    <source>
        <dbReference type="ARBA" id="ARBA00013208"/>
    </source>
</evidence>
<dbReference type="Gene3D" id="2.10.109.10">
    <property type="entry name" value="Umud Fragment, subunit A"/>
    <property type="match status" value="1"/>
</dbReference>
<comment type="similarity">
    <text evidence="2 6">Belongs to the peptidase S26 family.</text>
</comment>
<evidence type="ECO:0000256" key="6">
    <source>
        <dbReference type="RuleBase" id="RU362042"/>
    </source>
</evidence>
<dbReference type="EMBL" id="JAUSVK010000001">
    <property type="protein sequence ID" value="MDQ0394136.1"/>
    <property type="molecule type" value="Genomic_DNA"/>
</dbReference>
<dbReference type="SUPFAM" id="SSF51306">
    <property type="entry name" value="LexA/Signal peptidase"/>
    <property type="match status" value="1"/>
</dbReference>
<sequence>MSVASEPNKTPDSSGAAKKTSKDGGIGELVKIIVHAFVIAAVVRTLLFQPFNIPSGSLIPTLLVGDYVMVSKYSYGWSRFSVPFSPSFLPSGRLWGTPPKRGDIAVFKLPKDNSTDFIKRVIGLPGDHIQMKGGRLFINGVMAPREPAGTFPMKDSFGRDIQVPLYTETLPNGVKHVVMEINGDNGYYDNTDEYVVPPDHYFMMGDNRDNSDDSRDLNEVGYVPFDNFVGKGQIIFFSVSDDESPLKFWLWPWTVRLNRLMSFIH</sequence>
<reference evidence="9 10" key="1">
    <citation type="submission" date="2023-07" db="EMBL/GenBank/DDBJ databases">
        <title>Genomic Encyclopedia of Type Strains, Phase IV (KMG-IV): sequencing the most valuable type-strain genomes for metagenomic binning, comparative biology and taxonomic classification.</title>
        <authorList>
            <person name="Goeker M."/>
        </authorList>
    </citation>
    <scope>NUCLEOTIDE SEQUENCE [LARGE SCALE GENOMIC DNA]</scope>
    <source>
        <strain evidence="9 10">DSM 5896</strain>
    </source>
</reference>
<dbReference type="PROSITE" id="PS00760">
    <property type="entry name" value="SPASE_I_2"/>
    <property type="match status" value="1"/>
</dbReference>
<protein>
    <recommendedName>
        <fullName evidence="4 6">Signal peptidase I</fullName>
        <ecNumber evidence="3 6">3.4.21.89</ecNumber>
    </recommendedName>
</protein>
<feature type="region of interest" description="Disordered" evidence="7">
    <location>
        <begin position="1"/>
        <end position="22"/>
    </location>
</feature>
<name>A0ABU0FHQ0_9HYPH</name>
<dbReference type="Pfam" id="PF10502">
    <property type="entry name" value="Peptidase_S26"/>
    <property type="match status" value="1"/>
</dbReference>
<organism evidence="9 10">
    <name type="scientific">Labrys monachus</name>
    <dbReference type="NCBI Taxonomy" id="217067"/>
    <lineage>
        <taxon>Bacteria</taxon>
        <taxon>Pseudomonadati</taxon>
        <taxon>Pseudomonadota</taxon>
        <taxon>Alphaproteobacteria</taxon>
        <taxon>Hyphomicrobiales</taxon>
        <taxon>Xanthobacteraceae</taxon>
        <taxon>Labrys</taxon>
    </lineage>
</organism>
<keyword evidence="6" id="KW-0645">Protease</keyword>
<gene>
    <name evidence="9" type="ORF">J3R73_003928</name>
</gene>
<evidence type="ECO:0000256" key="2">
    <source>
        <dbReference type="ARBA" id="ARBA00009370"/>
    </source>
</evidence>
<feature type="domain" description="Peptidase S26" evidence="8">
    <location>
        <begin position="28"/>
        <end position="236"/>
    </location>
</feature>
<dbReference type="PANTHER" id="PTHR43390:SF1">
    <property type="entry name" value="CHLOROPLAST PROCESSING PEPTIDASE"/>
    <property type="match status" value="1"/>
</dbReference>
<keyword evidence="10" id="KW-1185">Reference proteome</keyword>
<evidence type="ECO:0000313" key="9">
    <source>
        <dbReference type="EMBL" id="MDQ0394136.1"/>
    </source>
</evidence>
<evidence type="ECO:0000256" key="4">
    <source>
        <dbReference type="ARBA" id="ARBA00019232"/>
    </source>
</evidence>
<dbReference type="Proteomes" id="UP001237448">
    <property type="component" value="Unassembled WGS sequence"/>
</dbReference>
<comment type="subcellular location">
    <subcellularLocation>
        <location evidence="6">Membrane</location>
        <topology evidence="6">Single-pass type II membrane protein</topology>
    </subcellularLocation>
</comment>
<proteinExistence type="inferred from homology"/>
<dbReference type="PANTHER" id="PTHR43390">
    <property type="entry name" value="SIGNAL PEPTIDASE I"/>
    <property type="match status" value="1"/>
</dbReference>
<feature type="compositionally biased region" description="Polar residues" evidence="7">
    <location>
        <begin position="1"/>
        <end position="13"/>
    </location>
</feature>
<dbReference type="NCBIfam" id="TIGR02227">
    <property type="entry name" value="sigpep_I_bact"/>
    <property type="match status" value="1"/>
</dbReference>
<evidence type="ECO:0000259" key="8">
    <source>
        <dbReference type="Pfam" id="PF10502"/>
    </source>
</evidence>
<comment type="caution">
    <text evidence="9">The sequence shown here is derived from an EMBL/GenBank/DDBJ whole genome shotgun (WGS) entry which is preliminary data.</text>
</comment>
<evidence type="ECO:0000256" key="5">
    <source>
        <dbReference type="ARBA" id="ARBA00022801"/>
    </source>
</evidence>
<dbReference type="RefSeq" id="WP_307430620.1">
    <property type="nucleotide sequence ID" value="NZ_JAUSVK010000001.1"/>
</dbReference>
<dbReference type="InterPro" id="IPR019533">
    <property type="entry name" value="Peptidase_S26"/>
</dbReference>
<evidence type="ECO:0000256" key="7">
    <source>
        <dbReference type="SAM" id="MobiDB-lite"/>
    </source>
</evidence>
<dbReference type="EC" id="3.4.21.89" evidence="3 6"/>
<evidence type="ECO:0000256" key="1">
    <source>
        <dbReference type="ARBA" id="ARBA00000677"/>
    </source>
</evidence>
<dbReference type="PRINTS" id="PR00727">
    <property type="entry name" value="LEADERPTASE"/>
</dbReference>
<dbReference type="InterPro" id="IPR036286">
    <property type="entry name" value="LexA/Signal_pep-like_sf"/>
</dbReference>
<dbReference type="InterPro" id="IPR019758">
    <property type="entry name" value="Pept_S26A_signal_pept_1_CS"/>
</dbReference>
<comment type="catalytic activity">
    <reaction evidence="1 6">
        <text>Cleavage of hydrophobic, N-terminal signal or leader sequences from secreted and periplasmic proteins.</text>
        <dbReference type="EC" id="3.4.21.89"/>
    </reaction>
</comment>
<keyword evidence="5 6" id="KW-0378">Hydrolase</keyword>
<dbReference type="InterPro" id="IPR000223">
    <property type="entry name" value="Pept_S26A_signal_pept_1"/>
</dbReference>
<accession>A0ABU0FHQ0</accession>
<dbReference type="GO" id="GO:0009003">
    <property type="term" value="F:signal peptidase activity"/>
    <property type="evidence" value="ECO:0007669"/>
    <property type="project" value="UniProtKB-EC"/>
</dbReference>
<dbReference type="InterPro" id="IPR019757">
    <property type="entry name" value="Pept_S26A_signal_pept_1_Lys-AS"/>
</dbReference>
<evidence type="ECO:0000313" key="10">
    <source>
        <dbReference type="Proteomes" id="UP001237448"/>
    </source>
</evidence>
<dbReference type="CDD" id="cd06530">
    <property type="entry name" value="S26_SPase_I"/>
    <property type="match status" value="1"/>
</dbReference>
<dbReference type="PROSITE" id="PS00761">
    <property type="entry name" value="SPASE_I_3"/>
    <property type="match status" value="1"/>
</dbReference>